<evidence type="ECO:0000313" key="2">
    <source>
        <dbReference type="Proteomes" id="UP001458880"/>
    </source>
</evidence>
<dbReference type="AlphaFoldDB" id="A0AAW1HTH4"/>
<accession>A0AAW1HTH4</accession>
<comment type="caution">
    <text evidence="1">The sequence shown here is derived from an EMBL/GenBank/DDBJ whole genome shotgun (WGS) entry which is preliminary data.</text>
</comment>
<proteinExistence type="predicted"/>
<gene>
    <name evidence="1" type="ORF">QE152_g39748</name>
</gene>
<reference evidence="1 2" key="1">
    <citation type="journal article" date="2024" name="BMC Genomics">
        <title>De novo assembly and annotation of Popillia japonica's genome with initial clues to its potential as an invasive pest.</title>
        <authorList>
            <person name="Cucini C."/>
            <person name="Boschi S."/>
            <person name="Funari R."/>
            <person name="Cardaioli E."/>
            <person name="Iannotti N."/>
            <person name="Marturano G."/>
            <person name="Paoli F."/>
            <person name="Bruttini M."/>
            <person name="Carapelli A."/>
            <person name="Frati F."/>
            <person name="Nardi F."/>
        </authorList>
    </citation>
    <scope>NUCLEOTIDE SEQUENCE [LARGE SCALE GENOMIC DNA]</scope>
    <source>
        <strain evidence="1">DMR45628</strain>
    </source>
</reference>
<sequence>MNEKSDVDIDLDLDLKRRNSSFTKHSQNTMNEKSDVDIDLDLDLKNDNITTNNRHNDTSLSGNINNYVENKNVAKDKNYVYTRSGRRVVQPRI</sequence>
<name>A0AAW1HTH4_POPJA</name>
<dbReference type="EMBL" id="JASPKY010000982">
    <property type="protein sequence ID" value="KAK9679750.1"/>
    <property type="molecule type" value="Genomic_DNA"/>
</dbReference>
<evidence type="ECO:0000313" key="1">
    <source>
        <dbReference type="EMBL" id="KAK9679750.1"/>
    </source>
</evidence>
<dbReference type="Proteomes" id="UP001458880">
    <property type="component" value="Unassembled WGS sequence"/>
</dbReference>
<organism evidence="1 2">
    <name type="scientific">Popillia japonica</name>
    <name type="common">Japanese beetle</name>
    <dbReference type="NCBI Taxonomy" id="7064"/>
    <lineage>
        <taxon>Eukaryota</taxon>
        <taxon>Metazoa</taxon>
        <taxon>Ecdysozoa</taxon>
        <taxon>Arthropoda</taxon>
        <taxon>Hexapoda</taxon>
        <taxon>Insecta</taxon>
        <taxon>Pterygota</taxon>
        <taxon>Neoptera</taxon>
        <taxon>Endopterygota</taxon>
        <taxon>Coleoptera</taxon>
        <taxon>Polyphaga</taxon>
        <taxon>Scarabaeiformia</taxon>
        <taxon>Scarabaeidae</taxon>
        <taxon>Rutelinae</taxon>
        <taxon>Popillia</taxon>
    </lineage>
</organism>
<keyword evidence="2" id="KW-1185">Reference proteome</keyword>
<protein>
    <submittedName>
        <fullName evidence="1">Uncharacterized protein</fullName>
    </submittedName>
</protein>